<dbReference type="AlphaFoldDB" id="A0A179FPH3"/>
<feature type="compositionally biased region" description="Basic and acidic residues" evidence="1">
    <location>
        <begin position="45"/>
        <end position="61"/>
    </location>
</feature>
<dbReference type="EMBL" id="LSBH01000011">
    <property type="protein sequence ID" value="OAQ69427.1"/>
    <property type="molecule type" value="Genomic_DNA"/>
</dbReference>
<gene>
    <name evidence="3" type="ORF">VFPBJ_10802</name>
    <name evidence="2" type="ORF">VFPFJ_11115</name>
</gene>
<evidence type="ECO:0000256" key="1">
    <source>
        <dbReference type="SAM" id="MobiDB-lite"/>
    </source>
</evidence>
<dbReference type="Proteomes" id="UP000078340">
    <property type="component" value="Unassembled WGS sequence"/>
</dbReference>
<comment type="caution">
    <text evidence="2">The sequence shown here is derived from an EMBL/GenBank/DDBJ whole genome shotgun (WGS) entry which is preliminary data.</text>
</comment>
<reference evidence="2 4" key="1">
    <citation type="submission" date="2016-02" db="EMBL/GenBank/DDBJ databases">
        <title>Biosynthesis of antibiotic leucinostatins and their inhibition on Phytophthora in bio-control Purpureocillium lilacinum.</title>
        <authorList>
            <person name="Wang G."/>
            <person name="Liu Z."/>
            <person name="Lin R."/>
            <person name="Li E."/>
            <person name="Mao Z."/>
            <person name="Ling J."/>
            <person name="Yin W."/>
            <person name="Xie B."/>
        </authorList>
    </citation>
    <scope>NUCLEOTIDE SEQUENCE [LARGE SCALE GENOMIC DNA]</scope>
    <source>
        <strain evidence="3">PLBJ-1</strain>
        <strain evidence="2">PLFJ-1</strain>
    </source>
</reference>
<evidence type="ECO:0000313" key="4">
    <source>
        <dbReference type="Proteomes" id="UP000078340"/>
    </source>
</evidence>
<proteinExistence type="predicted"/>
<name>A0A179FPH3_PURLI</name>
<dbReference type="EMBL" id="LSBI01000022">
    <property type="protein sequence ID" value="OAQ67526.1"/>
    <property type="molecule type" value="Genomic_DNA"/>
</dbReference>
<protein>
    <submittedName>
        <fullName evidence="2">Uncharacterized protein</fullName>
    </submittedName>
</protein>
<feature type="region of interest" description="Disordered" evidence="1">
    <location>
        <begin position="1"/>
        <end position="70"/>
    </location>
</feature>
<evidence type="ECO:0000313" key="2">
    <source>
        <dbReference type="EMBL" id="OAQ67526.1"/>
    </source>
</evidence>
<organism evidence="2 4">
    <name type="scientific">Purpureocillium lilacinum</name>
    <name type="common">Paecilomyces lilacinus</name>
    <dbReference type="NCBI Taxonomy" id="33203"/>
    <lineage>
        <taxon>Eukaryota</taxon>
        <taxon>Fungi</taxon>
        <taxon>Dikarya</taxon>
        <taxon>Ascomycota</taxon>
        <taxon>Pezizomycotina</taxon>
        <taxon>Sordariomycetes</taxon>
        <taxon>Hypocreomycetidae</taxon>
        <taxon>Hypocreales</taxon>
        <taxon>Ophiocordycipitaceae</taxon>
        <taxon>Purpureocillium</taxon>
    </lineage>
</organism>
<evidence type="ECO:0000313" key="3">
    <source>
        <dbReference type="EMBL" id="OAQ69427.1"/>
    </source>
</evidence>
<sequence length="221" mass="23855">MDAMAAPSLTVPGHSETQWRRAFAARETRKRPHPGGEGSDWNPPAHKDQSPDKDKDRKDARATSASGLAQTAFPPAAAEALLARRRALSEVPTTRETAARVAIYYASNRERQLLDRGTDSAISVTIPATTGVAARASGMARCLLWTHFAGSPCHDVACRARYGLSGRAGILAPVLARSRCGQSEHHIDLDLSQVLRPSFSFSVQTAQGLPHNYAQLTPLCY</sequence>
<dbReference type="Proteomes" id="UP000078240">
    <property type="component" value="Unassembled WGS sequence"/>
</dbReference>
<accession>A0A179FPH3</accession>